<gene>
    <name evidence="2" type="ORF">ACFOEK_05330</name>
</gene>
<dbReference type="Pfam" id="PF02464">
    <property type="entry name" value="CinA"/>
    <property type="match status" value="1"/>
</dbReference>
<evidence type="ECO:0000313" key="3">
    <source>
        <dbReference type="Proteomes" id="UP001595476"/>
    </source>
</evidence>
<keyword evidence="3" id="KW-1185">Reference proteome</keyword>
<accession>A0ABV7HCK3</accession>
<dbReference type="RefSeq" id="WP_386717236.1">
    <property type="nucleotide sequence ID" value="NZ_JBHRSZ010000002.1"/>
</dbReference>
<dbReference type="EMBL" id="JBHRSZ010000002">
    <property type="protein sequence ID" value="MFC3150436.1"/>
    <property type="molecule type" value="Genomic_DNA"/>
</dbReference>
<sequence length="116" mass="12395">SSWFNAGIVSYSNDAKRQFLNVSEDSLERYGAVSQQVVEAMAKGAADLNFGQVSVAVSGVAGPGGGTSEKPVGTVWIGWSVNEIISSSKFHFEGNREQIRYQTLIAALEGLLVKLN</sequence>
<dbReference type="InterPro" id="IPR036653">
    <property type="entry name" value="CinA-like_C"/>
</dbReference>
<organism evidence="2 3">
    <name type="scientific">Litoribrevibacter euphylliae</name>
    <dbReference type="NCBI Taxonomy" id="1834034"/>
    <lineage>
        <taxon>Bacteria</taxon>
        <taxon>Pseudomonadati</taxon>
        <taxon>Pseudomonadota</taxon>
        <taxon>Gammaproteobacteria</taxon>
        <taxon>Oceanospirillales</taxon>
        <taxon>Oceanospirillaceae</taxon>
        <taxon>Litoribrevibacter</taxon>
    </lineage>
</organism>
<name>A0ABV7HCK3_9GAMM</name>
<dbReference type="NCBIfam" id="TIGR00199">
    <property type="entry name" value="PncC_domain"/>
    <property type="match status" value="1"/>
</dbReference>
<feature type="domain" description="CinA C-terminal" evidence="1">
    <location>
        <begin position="1"/>
        <end position="112"/>
    </location>
</feature>
<comment type="caution">
    <text evidence="2">The sequence shown here is derived from an EMBL/GenBank/DDBJ whole genome shotgun (WGS) entry which is preliminary data.</text>
</comment>
<dbReference type="InterPro" id="IPR008136">
    <property type="entry name" value="CinA_C"/>
</dbReference>
<dbReference type="Proteomes" id="UP001595476">
    <property type="component" value="Unassembled WGS sequence"/>
</dbReference>
<dbReference type="Gene3D" id="3.90.950.20">
    <property type="entry name" value="CinA-like"/>
    <property type="match status" value="1"/>
</dbReference>
<reference evidence="3" key="1">
    <citation type="journal article" date="2019" name="Int. J. Syst. Evol. Microbiol.">
        <title>The Global Catalogue of Microorganisms (GCM) 10K type strain sequencing project: providing services to taxonomists for standard genome sequencing and annotation.</title>
        <authorList>
            <consortium name="The Broad Institute Genomics Platform"/>
            <consortium name="The Broad Institute Genome Sequencing Center for Infectious Disease"/>
            <person name="Wu L."/>
            <person name="Ma J."/>
        </authorList>
    </citation>
    <scope>NUCLEOTIDE SEQUENCE [LARGE SCALE GENOMIC DNA]</scope>
    <source>
        <strain evidence="3">KCTC 52438</strain>
    </source>
</reference>
<evidence type="ECO:0000259" key="1">
    <source>
        <dbReference type="Pfam" id="PF02464"/>
    </source>
</evidence>
<evidence type="ECO:0000313" key="2">
    <source>
        <dbReference type="EMBL" id="MFC3150436.1"/>
    </source>
</evidence>
<proteinExistence type="predicted"/>
<feature type="non-terminal residue" evidence="2">
    <location>
        <position position="1"/>
    </location>
</feature>
<dbReference type="SUPFAM" id="SSF142433">
    <property type="entry name" value="CinA-like"/>
    <property type="match status" value="1"/>
</dbReference>
<protein>
    <submittedName>
        <fullName evidence="2">CinA family protein</fullName>
    </submittedName>
</protein>